<proteinExistence type="predicted"/>
<name>A0A3M8F1R8_9ACTN</name>
<dbReference type="AlphaFoldDB" id="A0A3M8F1R8"/>
<evidence type="ECO:0000313" key="2">
    <source>
        <dbReference type="Proteomes" id="UP000028058"/>
    </source>
</evidence>
<evidence type="ECO:0000313" key="1">
    <source>
        <dbReference type="EMBL" id="RKM92616.1"/>
    </source>
</evidence>
<dbReference type="EMBL" id="JNAD02000013">
    <property type="protein sequence ID" value="RKM92616.1"/>
    <property type="molecule type" value="Genomic_DNA"/>
</dbReference>
<accession>A0A3M8F1R8</accession>
<organism evidence="1 2">
    <name type="scientific">Streptomyces xinghaiensis</name>
    <dbReference type="NCBI Taxonomy" id="1038928"/>
    <lineage>
        <taxon>Bacteria</taxon>
        <taxon>Bacillati</taxon>
        <taxon>Actinomycetota</taxon>
        <taxon>Actinomycetes</taxon>
        <taxon>Kitasatosporales</taxon>
        <taxon>Streptomycetaceae</taxon>
        <taxon>Streptomyces</taxon>
    </lineage>
</organism>
<gene>
    <name evidence="1" type="ORF">SFRA_024835</name>
</gene>
<keyword evidence="2" id="KW-1185">Reference proteome</keyword>
<protein>
    <submittedName>
        <fullName evidence="1">Uncharacterized protein</fullName>
    </submittedName>
</protein>
<dbReference type="Proteomes" id="UP000028058">
    <property type="component" value="Unassembled WGS sequence"/>
</dbReference>
<reference evidence="1 2" key="1">
    <citation type="journal article" date="2014" name="Genome Announc.">
        <title>Draft Genome Sequence of Streptomyces fradiae ATCC 19609, a Strain Highly Sensitive to Antibiotics.</title>
        <authorList>
            <person name="Bekker O.B."/>
            <person name="Klimina K.M."/>
            <person name="Vatlin A.A."/>
            <person name="Zakharevich N.V."/>
            <person name="Kasianov A.S."/>
            <person name="Danilenko V.N."/>
        </authorList>
    </citation>
    <scope>NUCLEOTIDE SEQUENCE [LARGE SCALE GENOMIC DNA]</scope>
    <source>
        <strain evidence="1 2">ATCC 19609</strain>
    </source>
</reference>
<sequence length="130" mass="13707">MPHQDENKECSLVAILLDDCSLPCPELGDPANTADPADAAFEDFLRSHAVVLTPPARAYLAGLSSAGPDELPLRLRHEAAMRTVFAAGGEAADLLAADTGPLPDGMAWIDLLDVAALEEFLAATEPDQTR</sequence>
<comment type="caution">
    <text evidence="1">The sequence shown here is derived from an EMBL/GenBank/DDBJ whole genome shotgun (WGS) entry which is preliminary data.</text>
</comment>
<dbReference type="RefSeq" id="WP_043467632.1">
    <property type="nucleotide sequence ID" value="NZ_JNAD02000013.1"/>
</dbReference>